<gene>
    <name evidence="1" type="ORF">NCTC8081_03209</name>
</gene>
<protein>
    <submittedName>
        <fullName evidence="1">Uncharacterized protein</fullName>
    </submittedName>
</protein>
<organism evidence="1 2">
    <name type="scientific">Clostridium perfringens</name>
    <dbReference type="NCBI Taxonomy" id="1502"/>
    <lineage>
        <taxon>Bacteria</taxon>
        <taxon>Bacillati</taxon>
        <taxon>Bacillota</taxon>
        <taxon>Clostridia</taxon>
        <taxon>Eubacteriales</taxon>
        <taxon>Clostridiaceae</taxon>
        <taxon>Clostridium</taxon>
    </lineage>
</organism>
<sequence length="86" mass="10469">MSKFNEKTLERLAKWCHFQDTEFTRYSSEEKNGVVSVFRYDGHGFPYQVNSFFSNKEIENFLDESEKRQEELAKYHEEFLKELEEI</sequence>
<dbReference type="Proteomes" id="UP000250234">
    <property type="component" value="Unassembled WGS sequence"/>
</dbReference>
<dbReference type="AlphaFoldDB" id="A0A2X3IER9"/>
<proteinExistence type="predicted"/>
<evidence type="ECO:0000313" key="2">
    <source>
        <dbReference type="Proteomes" id="UP000250234"/>
    </source>
</evidence>
<dbReference type="RefSeq" id="WP_111946591.1">
    <property type="nucleotide sequence ID" value="NZ_CATNYA010000031.1"/>
</dbReference>
<name>A0A2X3IER9_CLOPF</name>
<dbReference type="EMBL" id="UAWO01000006">
    <property type="protein sequence ID" value="SQC85416.1"/>
    <property type="molecule type" value="Genomic_DNA"/>
</dbReference>
<evidence type="ECO:0000313" key="1">
    <source>
        <dbReference type="EMBL" id="SQC85416.1"/>
    </source>
</evidence>
<accession>A0A2X3IER9</accession>
<reference evidence="1 2" key="1">
    <citation type="submission" date="2018-06" db="EMBL/GenBank/DDBJ databases">
        <authorList>
            <consortium name="Pathogen Informatics"/>
            <person name="Doyle S."/>
        </authorList>
    </citation>
    <scope>NUCLEOTIDE SEQUENCE [LARGE SCALE GENOMIC DNA]</scope>
    <source>
        <strain evidence="1 2">NCTC8081</strain>
    </source>
</reference>